<dbReference type="EMBL" id="ATLV01017325">
    <property type="status" value="NOT_ANNOTATED_CDS"/>
    <property type="molecule type" value="Genomic_DNA"/>
</dbReference>
<reference evidence="3" key="2">
    <citation type="submission" date="2020-05" db="UniProtKB">
        <authorList>
            <consortium name="EnsemblMetazoa"/>
        </authorList>
    </citation>
    <scope>IDENTIFICATION</scope>
</reference>
<evidence type="ECO:0000313" key="2">
    <source>
        <dbReference type="EMBL" id="KFB42112.1"/>
    </source>
</evidence>
<gene>
    <name evidence="2" type="ORF">ZHAS_00009773</name>
</gene>
<evidence type="ECO:0000313" key="3">
    <source>
        <dbReference type="EnsemblMetazoa" id="ASIC009773-PA"/>
    </source>
</evidence>
<dbReference type="VEuPathDB" id="VectorBase:ASIC009773"/>
<accession>A0A084VVW8</accession>
<name>A0A084VVW8_ANOSI</name>
<dbReference type="Proteomes" id="UP000030765">
    <property type="component" value="Unassembled WGS sequence"/>
</dbReference>
<evidence type="ECO:0000313" key="4">
    <source>
        <dbReference type="Proteomes" id="UP000030765"/>
    </source>
</evidence>
<dbReference type="EnsemblMetazoa" id="ASIC009773-RA">
    <property type="protein sequence ID" value="ASIC009773-PA"/>
    <property type="gene ID" value="ASIC009773"/>
</dbReference>
<dbReference type="EMBL" id="KE525161">
    <property type="protein sequence ID" value="KFB42112.1"/>
    <property type="molecule type" value="Genomic_DNA"/>
</dbReference>
<keyword evidence="4" id="KW-1185">Reference proteome</keyword>
<feature type="region of interest" description="Disordered" evidence="1">
    <location>
        <begin position="1"/>
        <end position="61"/>
    </location>
</feature>
<organism evidence="2">
    <name type="scientific">Anopheles sinensis</name>
    <name type="common">Mosquito</name>
    <dbReference type="NCBI Taxonomy" id="74873"/>
    <lineage>
        <taxon>Eukaryota</taxon>
        <taxon>Metazoa</taxon>
        <taxon>Ecdysozoa</taxon>
        <taxon>Arthropoda</taxon>
        <taxon>Hexapoda</taxon>
        <taxon>Insecta</taxon>
        <taxon>Pterygota</taxon>
        <taxon>Neoptera</taxon>
        <taxon>Endopterygota</taxon>
        <taxon>Diptera</taxon>
        <taxon>Nematocera</taxon>
        <taxon>Culicoidea</taxon>
        <taxon>Culicidae</taxon>
        <taxon>Anophelinae</taxon>
        <taxon>Anopheles</taxon>
    </lineage>
</organism>
<protein>
    <submittedName>
        <fullName evidence="2 3">Uncharacterized protein</fullName>
    </submittedName>
</protein>
<proteinExistence type="predicted"/>
<sequence>MSHRWPSNPGYGKAYGWYVPGPVSPARRPNERQPTGVQALVGEEGDHSASRRPVGPMSHSI</sequence>
<reference evidence="2 4" key="1">
    <citation type="journal article" date="2014" name="BMC Genomics">
        <title>Genome sequence of Anopheles sinensis provides insight into genetics basis of mosquito competence for malaria parasites.</title>
        <authorList>
            <person name="Zhou D."/>
            <person name="Zhang D."/>
            <person name="Ding G."/>
            <person name="Shi L."/>
            <person name="Hou Q."/>
            <person name="Ye Y."/>
            <person name="Xu Y."/>
            <person name="Zhou H."/>
            <person name="Xiong C."/>
            <person name="Li S."/>
            <person name="Yu J."/>
            <person name="Hong S."/>
            <person name="Yu X."/>
            <person name="Zou P."/>
            <person name="Chen C."/>
            <person name="Chang X."/>
            <person name="Wang W."/>
            <person name="Lv Y."/>
            <person name="Sun Y."/>
            <person name="Ma L."/>
            <person name="Shen B."/>
            <person name="Zhu C."/>
        </authorList>
    </citation>
    <scope>NUCLEOTIDE SEQUENCE [LARGE SCALE GENOMIC DNA]</scope>
</reference>
<dbReference type="AlphaFoldDB" id="A0A084VVW8"/>
<evidence type="ECO:0000256" key="1">
    <source>
        <dbReference type="SAM" id="MobiDB-lite"/>
    </source>
</evidence>